<evidence type="ECO:0000256" key="1">
    <source>
        <dbReference type="SAM" id="MobiDB-lite"/>
    </source>
</evidence>
<evidence type="ECO:0000313" key="3">
    <source>
        <dbReference type="Proteomes" id="UP000765509"/>
    </source>
</evidence>
<organism evidence="2 3">
    <name type="scientific">Austropuccinia psidii MF-1</name>
    <dbReference type="NCBI Taxonomy" id="1389203"/>
    <lineage>
        <taxon>Eukaryota</taxon>
        <taxon>Fungi</taxon>
        <taxon>Dikarya</taxon>
        <taxon>Basidiomycota</taxon>
        <taxon>Pucciniomycotina</taxon>
        <taxon>Pucciniomycetes</taxon>
        <taxon>Pucciniales</taxon>
        <taxon>Sphaerophragmiaceae</taxon>
        <taxon>Austropuccinia</taxon>
    </lineage>
</organism>
<protein>
    <submittedName>
        <fullName evidence="2">Uncharacterized protein</fullName>
    </submittedName>
</protein>
<feature type="compositionally biased region" description="Polar residues" evidence="1">
    <location>
        <begin position="60"/>
        <end position="69"/>
    </location>
</feature>
<gene>
    <name evidence="2" type="ORF">O181_071610</name>
</gene>
<keyword evidence="3" id="KW-1185">Reference proteome</keyword>
<name>A0A9Q3IA68_9BASI</name>
<sequence>MLADKHTRNARLLSDPSDHATRGFSTQDTLARTPLWSTMMKEFPSGNGLRDPKQADGNDSRQSAQSPQVLTFPPPS</sequence>
<dbReference type="AlphaFoldDB" id="A0A9Q3IA68"/>
<feature type="compositionally biased region" description="Basic and acidic residues" evidence="1">
    <location>
        <begin position="50"/>
        <end position="59"/>
    </location>
</feature>
<feature type="region of interest" description="Disordered" evidence="1">
    <location>
        <begin position="1"/>
        <end position="76"/>
    </location>
</feature>
<comment type="caution">
    <text evidence="2">The sequence shown here is derived from an EMBL/GenBank/DDBJ whole genome shotgun (WGS) entry which is preliminary data.</text>
</comment>
<proteinExistence type="predicted"/>
<reference evidence="2" key="1">
    <citation type="submission" date="2021-03" db="EMBL/GenBank/DDBJ databases">
        <title>Draft genome sequence of rust myrtle Austropuccinia psidii MF-1, a brazilian biotype.</title>
        <authorList>
            <person name="Quecine M.C."/>
            <person name="Pachon D.M.R."/>
            <person name="Bonatelli M.L."/>
            <person name="Correr F.H."/>
            <person name="Franceschini L.M."/>
            <person name="Leite T.F."/>
            <person name="Margarido G.R.A."/>
            <person name="Almeida C.A."/>
            <person name="Ferrarezi J.A."/>
            <person name="Labate C.A."/>
        </authorList>
    </citation>
    <scope>NUCLEOTIDE SEQUENCE</scope>
    <source>
        <strain evidence="2">MF-1</strain>
    </source>
</reference>
<accession>A0A9Q3IA68</accession>
<dbReference type="Proteomes" id="UP000765509">
    <property type="component" value="Unassembled WGS sequence"/>
</dbReference>
<evidence type="ECO:0000313" key="2">
    <source>
        <dbReference type="EMBL" id="MBW0531895.1"/>
    </source>
</evidence>
<dbReference type="EMBL" id="AVOT02037224">
    <property type="protein sequence ID" value="MBW0531895.1"/>
    <property type="molecule type" value="Genomic_DNA"/>
</dbReference>